<evidence type="ECO:0000313" key="3">
    <source>
        <dbReference type="Proteomes" id="UP001153954"/>
    </source>
</evidence>
<evidence type="ECO:0000313" key="2">
    <source>
        <dbReference type="EMBL" id="CAH2107800.1"/>
    </source>
</evidence>
<dbReference type="PROSITE" id="PS50878">
    <property type="entry name" value="RT_POL"/>
    <property type="match status" value="1"/>
</dbReference>
<evidence type="ECO:0000259" key="1">
    <source>
        <dbReference type="PROSITE" id="PS50878"/>
    </source>
</evidence>
<dbReference type="PANTHER" id="PTHR47027:SF20">
    <property type="entry name" value="REVERSE TRANSCRIPTASE-LIKE PROTEIN WITH RNA-DIRECTED DNA POLYMERASE DOMAIN"/>
    <property type="match status" value="1"/>
</dbReference>
<dbReference type="Pfam" id="PF00078">
    <property type="entry name" value="RVT_1"/>
    <property type="match status" value="1"/>
</dbReference>
<protein>
    <recommendedName>
        <fullName evidence="1">Reverse transcriptase domain-containing protein</fullName>
    </recommendedName>
</protein>
<dbReference type="SUPFAM" id="SSF56672">
    <property type="entry name" value="DNA/RNA polymerases"/>
    <property type="match status" value="1"/>
</dbReference>
<gene>
    <name evidence="2" type="ORF">EEDITHA_LOCUS21796</name>
</gene>
<name>A0AAU9VD91_EUPED</name>
<reference evidence="2" key="1">
    <citation type="submission" date="2022-03" db="EMBL/GenBank/DDBJ databases">
        <authorList>
            <person name="Tunstrom K."/>
        </authorList>
    </citation>
    <scope>NUCLEOTIDE SEQUENCE</scope>
</reference>
<sequence length="285" mass="33395">MLFIAILESIIRKLDWNDSGILIEGKYLSHLRFADDLVLLSESSSQLQQMIQTLNSASKKVGLEMNLSKTMIMTNATEKTIFVDSEQLIYTSKYVYLGKQISFDKDNNYSEIERRIQHTWNKYWNLKEIFKSNMPVELKTKIMSSCLIPCLTYACQTWKYTDKIKRKIRTCQRGLERSMLKIRKIDKIRHTEIRSITRATDALEHALKQKWKWAGHVARLSDERWTLRVTRWKGPSGKRHRGRPLTRWTDDITKVAGSGWLQTAQDRESWNSLEEAFTRGGVLTN</sequence>
<dbReference type="EMBL" id="CAKOGL010000030">
    <property type="protein sequence ID" value="CAH2107800.1"/>
    <property type="molecule type" value="Genomic_DNA"/>
</dbReference>
<feature type="domain" description="Reverse transcriptase" evidence="1">
    <location>
        <begin position="1"/>
        <end position="101"/>
    </location>
</feature>
<comment type="caution">
    <text evidence="2">The sequence shown here is derived from an EMBL/GenBank/DDBJ whole genome shotgun (WGS) entry which is preliminary data.</text>
</comment>
<proteinExistence type="predicted"/>
<dbReference type="PANTHER" id="PTHR47027">
    <property type="entry name" value="REVERSE TRANSCRIPTASE DOMAIN-CONTAINING PROTEIN"/>
    <property type="match status" value="1"/>
</dbReference>
<dbReference type="InterPro" id="IPR043502">
    <property type="entry name" value="DNA/RNA_pol_sf"/>
</dbReference>
<accession>A0AAU9VD91</accession>
<dbReference type="Proteomes" id="UP001153954">
    <property type="component" value="Unassembled WGS sequence"/>
</dbReference>
<dbReference type="AlphaFoldDB" id="A0AAU9VD91"/>
<dbReference type="InterPro" id="IPR000477">
    <property type="entry name" value="RT_dom"/>
</dbReference>
<organism evidence="2 3">
    <name type="scientific">Euphydryas editha</name>
    <name type="common">Edith's checkerspot</name>
    <dbReference type="NCBI Taxonomy" id="104508"/>
    <lineage>
        <taxon>Eukaryota</taxon>
        <taxon>Metazoa</taxon>
        <taxon>Ecdysozoa</taxon>
        <taxon>Arthropoda</taxon>
        <taxon>Hexapoda</taxon>
        <taxon>Insecta</taxon>
        <taxon>Pterygota</taxon>
        <taxon>Neoptera</taxon>
        <taxon>Endopterygota</taxon>
        <taxon>Lepidoptera</taxon>
        <taxon>Glossata</taxon>
        <taxon>Ditrysia</taxon>
        <taxon>Papilionoidea</taxon>
        <taxon>Nymphalidae</taxon>
        <taxon>Nymphalinae</taxon>
        <taxon>Euphydryas</taxon>
    </lineage>
</organism>
<dbReference type="GO" id="GO:0071897">
    <property type="term" value="P:DNA biosynthetic process"/>
    <property type="evidence" value="ECO:0007669"/>
    <property type="project" value="UniProtKB-ARBA"/>
</dbReference>
<keyword evidence="3" id="KW-1185">Reference proteome</keyword>